<dbReference type="InterPro" id="IPR021903">
    <property type="entry name" value="DUF3515"/>
</dbReference>
<gene>
    <name evidence="2" type="ORF">BST26_06105</name>
</gene>
<evidence type="ECO:0008006" key="4">
    <source>
        <dbReference type="Google" id="ProtNLM"/>
    </source>
</evidence>
<evidence type="ECO:0000256" key="1">
    <source>
        <dbReference type="SAM" id="Phobius"/>
    </source>
</evidence>
<reference evidence="2 3" key="1">
    <citation type="submission" date="2016-12" db="EMBL/GenBank/DDBJ databases">
        <title>The new phylogeny of genus Mycobacterium.</title>
        <authorList>
            <person name="Tortoli E."/>
            <person name="Trovato A."/>
            <person name="Cirillo D.M."/>
        </authorList>
    </citation>
    <scope>NUCLEOTIDE SEQUENCE [LARGE SCALE GENOMIC DNA]</scope>
    <source>
        <strain evidence="2 3">DSM 45130</strain>
    </source>
</reference>
<dbReference type="Proteomes" id="UP000192801">
    <property type="component" value="Unassembled WGS sequence"/>
</dbReference>
<keyword evidence="1" id="KW-0812">Transmembrane</keyword>
<evidence type="ECO:0000313" key="2">
    <source>
        <dbReference type="EMBL" id="ORA72237.1"/>
    </source>
</evidence>
<evidence type="ECO:0000313" key="3">
    <source>
        <dbReference type="Proteomes" id="UP000192801"/>
    </source>
</evidence>
<dbReference type="Pfam" id="PF12028">
    <property type="entry name" value="DUF3515"/>
    <property type="match status" value="1"/>
</dbReference>
<accession>A0A1X0DIW1</accession>
<proteinExistence type="predicted"/>
<dbReference type="RefSeq" id="WP_083029911.1">
    <property type="nucleotide sequence ID" value="NZ_AP022618.1"/>
</dbReference>
<feature type="transmembrane region" description="Helical" evidence="1">
    <location>
        <begin position="12"/>
        <end position="34"/>
    </location>
</feature>
<organism evidence="2 3">
    <name type="scientific">Mycolicibacterium insubricum</name>
    <dbReference type="NCBI Taxonomy" id="444597"/>
    <lineage>
        <taxon>Bacteria</taxon>
        <taxon>Bacillati</taxon>
        <taxon>Actinomycetota</taxon>
        <taxon>Actinomycetes</taxon>
        <taxon>Mycobacteriales</taxon>
        <taxon>Mycobacteriaceae</taxon>
        <taxon>Mycolicibacterium</taxon>
    </lineage>
</organism>
<dbReference type="AlphaFoldDB" id="A0A1X0DIW1"/>
<dbReference type="OrthoDB" id="4422435at2"/>
<name>A0A1X0DIW1_9MYCO</name>
<protein>
    <recommendedName>
        <fullName evidence="4">DUF3515 domain-containing protein</fullName>
    </recommendedName>
</protein>
<keyword evidence="1" id="KW-1133">Transmembrane helix</keyword>
<keyword evidence="3" id="KW-1185">Reference proteome</keyword>
<keyword evidence="1" id="KW-0472">Membrane</keyword>
<dbReference type="EMBL" id="MVHS01000009">
    <property type="protein sequence ID" value="ORA72237.1"/>
    <property type="molecule type" value="Genomic_DNA"/>
</dbReference>
<comment type="caution">
    <text evidence="2">The sequence shown here is derived from an EMBL/GenBank/DDBJ whole genome shotgun (WGS) entry which is preliminary data.</text>
</comment>
<sequence>MDKTPPRDGPPTAVLALALGLAVATVVGVGVFAARRTPDTGPVPVAAVPAPQADSPSCRDVLAALPDTLGDYKSAEIVAPVPPGVAAWRNDASESSVILRCGLDRPADFRVGSALQVVNGVSWFQVSDSGLSSWYAVDRPVYLALTLPDGSGAEPITAISTAISKTLPPKKIDPTPAR</sequence>
<dbReference type="STRING" id="444597.BST26_06105"/>